<dbReference type="Proteomes" id="UP000030764">
    <property type="component" value="Unassembled WGS sequence"/>
</dbReference>
<dbReference type="EMBL" id="KL363367">
    <property type="protein sequence ID" value="KFD46504.1"/>
    <property type="molecule type" value="Genomic_DNA"/>
</dbReference>
<dbReference type="FunFam" id="3.40.50.720:FF:000084">
    <property type="entry name" value="Short-chain dehydrogenase reductase"/>
    <property type="match status" value="1"/>
</dbReference>
<dbReference type="PRINTS" id="PR00080">
    <property type="entry name" value="SDRFAMILY"/>
</dbReference>
<sequence>MATAIITGASSGIGRGVAKLFAAAGYKLVLCGRNEQELQATVRLCNSSRPDSDRIATCIGDIAAADACQRIVDEAIGKFKRIDVLVNNAGMLLPGSPPDGLKIEDLKTMMNVNLLSGVELSIKCFRHLMATKGCIVNLPNWAFYSMTKAAMDMFTKMMALEMAPHGVRVNSVNPGIIPTQVHSRRLDVSKEEIDEYYKTCVSQIPMGKVGTVENIAEMVLFLASDKASYITGQTHIVDGGLTLSHVTNAYAKFVLPNFLCNAQC</sequence>
<name>A0A085LNF8_9BILA</name>
<evidence type="ECO:0000313" key="1">
    <source>
        <dbReference type="EMBL" id="KFD46504.1"/>
    </source>
</evidence>
<proteinExistence type="predicted"/>
<protein>
    <recommendedName>
        <fullName evidence="3">Oxidoreductase, short chain dehydrogenase/reductase family protein</fullName>
    </recommendedName>
</protein>
<organism evidence="1 2">
    <name type="scientific">Trichuris suis</name>
    <name type="common">pig whipworm</name>
    <dbReference type="NCBI Taxonomy" id="68888"/>
    <lineage>
        <taxon>Eukaryota</taxon>
        <taxon>Metazoa</taxon>
        <taxon>Ecdysozoa</taxon>
        <taxon>Nematoda</taxon>
        <taxon>Enoplea</taxon>
        <taxon>Dorylaimia</taxon>
        <taxon>Trichinellida</taxon>
        <taxon>Trichuridae</taxon>
        <taxon>Trichuris</taxon>
    </lineage>
</organism>
<dbReference type="AlphaFoldDB" id="A0A085LNF8"/>
<gene>
    <name evidence="1" type="ORF">M513_12618</name>
</gene>
<feature type="non-terminal residue" evidence="1">
    <location>
        <position position="264"/>
    </location>
</feature>
<dbReference type="InterPro" id="IPR036291">
    <property type="entry name" value="NAD(P)-bd_dom_sf"/>
</dbReference>
<evidence type="ECO:0000313" key="2">
    <source>
        <dbReference type="Proteomes" id="UP000030764"/>
    </source>
</evidence>
<accession>A0A085LNF8</accession>
<keyword evidence="2" id="KW-1185">Reference proteome</keyword>
<dbReference type="Pfam" id="PF13561">
    <property type="entry name" value="adh_short_C2"/>
    <property type="match status" value="1"/>
</dbReference>
<dbReference type="Gene3D" id="3.40.50.720">
    <property type="entry name" value="NAD(P)-binding Rossmann-like Domain"/>
    <property type="match status" value="1"/>
</dbReference>
<dbReference type="PANTHER" id="PTHR43975">
    <property type="entry name" value="ZGC:101858"/>
    <property type="match status" value="1"/>
</dbReference>
<dbReference type="SUPFAM" id="SSF51735">
    <property type="entry name" value="NAD(P)-binding Rossmann-fold domains"/>
    <property type="match status" value="1"/>
</dbReference>
<dbReference type="PRINTS" id="PR00081">
    <property type="entry name" value="GDHRDH"/>
</dbReference>
<evidence type="ECO:0008006" key="3">
    <source>
        <dbReference type="Google" id="ProtNLM"/>
    </source>
</evidence>
<dbReference type="PANTHER" id="PTHR43975:SF2">
    <property type="entry name" value="EG:BACR7A4.14 PROTEIN-RELATED"/>
    <property type="match status" value="1"/>
</dbReference>
<dbReference type="InterPro" id="IPR002347">
    <property type="entry name" value="SDR_fam"/>
</dbReference>
<reference evidence="1 2" key="1">
    <citation type="journal article" date="2014" name="Nat. Genet.">
        <title>Genome and transcriptome of the porcine whipworm Trichuris suis.</title>
        <authorList>
            <person name="Jex A.R."/>
            <person name="Nejsum P."/>
            <person name="Schwarz E.M."/>
            <person name="Hu L."/>
            <person name="Young N.D."/>
            <person name="Hall R.S."/>
            <person name="Korhonen P.K."/>
            <person name="Liao S."/>
            <person name="Thamsborg S."/>
            <person name="Xia J."/>
            <person name="Xu P."/>
            <person name="Wang S."/>
            <person name="Scheerlinck J.P."/>
            <person name="Hofmann A."/>
            <person name="Sternberg P.W."/>
            <person name="Wang J."/>
            <person name="Gasser R.B."/>
        </authorList>
    </citation>
    <scope>NUCLEOTIDE SEQUENCE [LARGE SCALE GENOMIC DNA]</scope>
    <source>
        <strain evidence="1">DCEP-RM93M</strain>
    </source>
</reference>